<evidence type="ECO:0000256" key="1">
    <source>
        <dbReference type="SAM" id="MobiDB-lite"/>
    </source>
</evidence>
<comment type="caution">
    <text evidence="2">The sequence shown here is derived from an EMBL/GenBank/DDBJ whole genome shotgun (WGS) entry which is preliminary data.</text>
</comment>
<dbReference type="EMBL" id="BTGU01000062">
    <property type="protein sequence ID" value="GMN56273.1"/>
    <property type="molecule type" value="Genomic_DNA"/>
</dbReference>
<feature type="region of interest" description="Disordered" evidence="1">
    <location>
        <begin position="1"/>
        <end position="49"/>
    </location>
</feature>
<dbReference type="Proteomes" id="UP001187192">
    <property type="component" value="Unassembled WGS sequence"/>
</dbReference>
<keyword evidence="3" id="KW-1185">Reference proteome</keyword>
<proteinExistence type="predicted"/>
<name>A0AA88DE53_FICCA</name>
<sequence>MSSRGGGVGADGVEEAGGPRSANFGGRGSELEREREEGLAQPRSGAWVA</sequence>
<protein>
    <submittedName>
        <fullName evidence="2">Uncharacterized protein</fullName>
    </submittedName>
</protein>
<feature type="compositionally biased region" description="Basic and acidic residues" evidence="1">
    <location>
        <begin position="29"/>
        <end position="38"/>
    </location>
</feature>
<evidence type="ECO:0000313" key="2">
    <source>
        <dbReference type="EMBL" id="GMN56273.1"/>
    </source>
</evidence>
<reference evidence="2" key="1">
    <citation type="submission" date="2023-07" db="EMBL/GenBank/DDBJ databases">
        <title>draft genome sequence of fig (Ficus carica).</title>
        <authorList>
            <person name="Takahashi T."/>
            <person name="Nishimura K."/>
        </authorList>
    </citation>
    <scope>NUCLEOTIDE SEQUENCE</scope>
</reference>
<organism evidence="2 3">
    <name type="scientific">Ficus carica</name>
    <name type="common">Common fig</name>
    <dbReference type="NCBI Taxonomy" id="3494"/>
    <lineage>
        <taxon>Eukaryota</taxon>
        <taxon>Viridiplantae</taxon>
        <taxon>Streptophyta</taxon>
        <taxon>Embryophyta</taxon>
        <taxon>Tracheophyta</taxon>
        <taxon>Spermatophyta</taxon>
        <taxon>Magnoliopsida</taxon>
        <taxon>eudicotyledons</taxon>
        <taxon>Gunneridae</taxon>
        <taxon>Pentapetalae</taxon>
        <taxon>rosids</taxon>
        <taxon>fabids</taxon>
        <taxon>Rosales</taxon>
        <taxon>Moraceae</taxon>
        <taxon>Ficeae</taxon>
        <taxon>Ficus</taxon>
    </lineage>
</organism>
<feature type="compositionally biased region" description="Gly residues" evidence="1">
    <location>
        <begin position="1"/>
        <end position="10"/>
    </location>
</feature>
<dbReference type="AlphaFoldDB" id="A0AA88DE53"/>
<evidence type="ECO:0000313" key="3">
    <source>
        <dbReference type="Proteomes" id="UP001187192"/>
    </source>
</evidence>
<gene>
    <name evidence="2" type="ORF">TIFTF001_025398</name>
</gene>
<accession>A0AA88DE53</accession>